<name>U1UN04_9PSED</name>
<evidence type="ECO:0000313" key="5">
    <source>
        <dbReference type="EMBL" id="ERH56422.1"/>
    </source>
</evidence>
<dbReference type="PATRIC" id="fig|1390371.3.peg.3623"/>
<evidence type="ECO:0000259" key="4">
    <source>
        <dbReference type="Pfam" id="PF04586"/>
    </source>
</evidence>
<dbReference type="Proteomes" id="UP000016504">
    <property type="component" value="Unassembled WGS sequence"/>
</dbReference>
<dbReference type="AlphaFoldDB" id="U1UN04"/>
<keyword evidence="2" id="KW-0645">Protease</keyword>
<keyword evidence="1" id="KW-1188">Viral release from host cell</keyword>
<dbReference type="EMBL" id="AVQG01000023">
    <property type="protein sequence ID" value="ERH56422.1"/>
    <property type="molecule type" value="Genomic_DNA"/>
</dbReference>
<accession>U1UN04</accession>
<dbReference type="GO" id="GO:0006508">
    <property type="term" value="P:proteolysis"/>
    <property type="evidence" value="ECO:0007669"/>
    <property type="project" value="UniProtKB-KW"/>
</dbReference>
<dbReference type="InterPro" id="IPR006433">
    <property type="entry name" value="Prohead_protease"/>
</dbReference>
<keyword evidence="3" id="KW-0378">Hydrolase</keyword>
<dbReference type="GO" id="GO:0008233">
    <property type="term" value="F:peptidase activity"/>
    <property type="evidence" value="ECO:0007669"/>
    <property type="project" value="UniProtKB-KW"/>
</dbReference>
<organism evidence="5 6">
    <name type="scientific">Pseudomonas simiae</name>
    <dbReference type="NCBI Taxonomy" id="321846"/>
    <lineage>
        <taxon>Bacteria</taxon>
        <taxon>Pseudomonadati</taxon>
        <taxon>Pseudomonadota</taxon>
        <taxon>Gammaproteobacteria</taxon>
        <taxon>Pseudomonadales</taxon>
        <taxon>Pseudomonadaceae</taxon>
        <taxon>Pseudomonas</taxon>
    </lineage>
</organism>
<evidence type="ECO:0000256" key="2">
    <source>
        <dbReference type="ARBA" id="ARBA00022670"/>
    </source>
</evidence>
<evidence type="ECO:0000313" key="6">
    <source>
        <dbReference type="Proteomes" id="UP000016504"/>
    </source>
</evidence>
<dbReference type="NCBIfam" id="TIGR01543">
    <property type="entry name" value="proheadase_HK97"/>
    <property type="match status" value="1"/>
</dbReference>
<comment type="caution">
    <text evidence="5">The sequence shown here is derived from an EMBL/GenBank/DDBJ whole genome shotgun (WGS) entry which is preliminary data.</text>
</comment>
<gene>
    <name evidence="5" type="ORF">O204_05525</name>
</gene>
<dbReference type="Pfam" id="PF04586">
    <property type="entry name" value="Peptidase_S78"/>
    <property type="match status" value="1"/>
</dbReference>
<evidence type="ECO:0000256" key="3">
    <source>
        <dbReference type="ARBA" id="ARBA00022801"/>
    </source>
</evidence>
<dbReference type="RefSeq" id="WP_021492499.1">
    <property type="nucleotide sequence ID" value="NZ_AVQG01000023.1"/>
</dbReference>
<sequence length="207" mass="22838">MSEFEKRMLPAQHCELRAVPAEEGGDQNASPRIAGYGAVFNQRSDLLGGFFVELIAPGAFDDVLGQDVRGLFNHDPNYLLGRTVSGTLRLSVDQRGLAYEIDTPNTQTIRDLVVEPLKRGDMSGSSFAMRVAPGGDTWHEEDGVVVRTIYKIAELRDVGPVSFPAYPDSSAAQRSLDAWKQAKNEGLEGRAQFERDARERLLDLNDL</sequence>
<proteinExistence type="predicted"/>
<protein>
    <submittedName>
        <fullName evidence="5">Peptidase</fullName>
    </submittedName>
</protein>
<dbReference type="InterPro" id="IPR054613">
    <property type="entry name" value="Peptidase_S78_dom"/>
</dbReference>
<evidence type="ECO:0000256" key="1">
    <source>
        <dbReference type="ARBA" id="ARBA00022612"/>
    </source>
</evidence>
<feature type="domain" description="Prohead serine protease" evidence="4">
    <location>
        <begin position="26"/>
        <end position="180"/>
    </location>
</feature>
<reference evidence="5 6" key="1">
    <citation type="submission" date="2013-08" db="EMBL/GenBank/DDBJ databases">
        <title>Biodegradation of aromatic compounds in biofilm forming Pseudomonas isolated from sewage sludge.</title>
        <authorList>
            <person name="Qureshi A."/>
            <person name="Ghosh S."/>
            <person name="Khardenavis A.A."/>
            <person name="Kapley A."/>
            <person name="Purohit H.J."/>
        </authorList>
    </citation>
    <scope>NUCLEOTIDE SEQUENCE [LARGE SCALE GENOMIC DNA]</scope>
    <source>
        <strain evidence="5 6">EGD-AQ6</strain>
    </source>
</reference>